<proteinExistence type="predicted"/>
<dbReference type="Proteomes" id="UP000746747">
    <property type="component" value="Unassembled WGS sequence"/>
</dbReference>
<evidence type="ECO:0000313" key="2">
    <source>
        <dbReference type="Proteomes" id="UP000746747"/>
    </source>
</evidence>
<protein>
    <submittedName>
        <fullName evidence="1">Uncharacterized protein</fullName>
    </submittedName>
</protein>
<evidence type="ECO:0000313" key="1">
    <source>
        <dbReference type="EMBL" id="CAG9537496.1"/>
    </source>
</evidence>
<comment type="caution">
    <text evidence="1">The sequence shown here is derived from an EMBL/GenBank/DDBJ whole genome shotgun (WGS) entry which is preliminary data.</text>
</comment>
<dbReference type="EMBL" id="CAKAEH010001552">
    <property type="protein sequence ID" value="CAG9537496.1"/>
    <property type="molecule type" value="Genomic_DNA"/>
</dbReference>
<dbReference type="AlphaFoldDB" id="A0A8J2PVS4"/>
<gene>
    <name evidence="1" type="ORF">CJOHNSTONI_LOCUS7303</name>
</gene>
<sequence>MQQQLLKLTSPEKSTWQGESIRLIKKPGSFFCSPLMVLTSTLFSPLISKQDLLHPTRKEGKLRCNIRATTSFFCPILNTTTVEINHSTKNLRKIEINLTLI</sequence>
<accession>A0A8J2PVS4</accession>
<reference evidence="1" key="1">
    <citation type="submission" date="2021-09" db="EMBL/GenBank/DDBJ databases">
        <authorList>
            <consortium name="Pathogen Informatics"/>
        </authorList>
    </citation>
    <scope>NUCLEOTIDE SEQUENCE</scope>
</reference>
<keyword evidence="2" id="KW-1185">Reference proteome</keyword>
<organism evidence="1 2">
    <name type="scientific">Cercopithifilaria johnstoni</name>
    <dbReference type="NCBI Taxonomy" id="2874296"/>
    <lineage>
        <taxon>Eukaryota</taxon>
        <taxon>Metazoa</taxon>
        <taxon>Ecdysozoa</taxon>
        <taxon>Nematoda</taxon>
        <taxon>Chromadorea</taxon>
        <taxon>Rhabditida</taxon>
        <taxon>Spirurina</taxon>
        <taxon>Spiruromorpha</taxon>
        <taxon>Filarioidea</taxon>
        <taxon>Onchocercidae</taxon>
        <taxon>Cercopithifilaria</taxon>
    </lineage>
</organism>
<name>A0A8J2PVS4_9BILA</name>